<dbReference type="GO" id="GO:0001517">
    <property type="term" value="F:N-acetylglucosamine 6-O-sulfotransferase activity"/>
    <property type="evidence" value="ECO:0007669"/>
    <property type="project" value="TreeGrafter"/>
</dbReference>
<dbReference type="InterPro" id="IPR000863">
    <property type="entry name" value="Sulfotransferase_dom"/>
</dbReference>
<evidence type="ECO:0000259" key="3">
    <source>
        <dbReference type="Pfam" id="PF00685"/>
    </source>
</evidence>
<protein>
    <recommendedName>
        <fullName evidence="3">Sulfotransferase domain-containing protein</fullName>
    </recommendedName>
</protein>
<comment type="caution">
    <text evidence="4">The sequence shown here is derived from an EMBL/GenBank/DDBJ whole genome shotgun (WGS) entry which is preliminary data.</text>
</comment>
<evidence type="ECO:0000256" key="2">
    <source>
        <dbReference type="SAM" id="Phobius"/>
    </source>
</evidence>
<dbReference type="GO" id="GO:0006790">
    <property type="term" value="P:sulfur compound metabolic process"/>
    <property type="evidence" value="ECO:0007669"/>
    <property type="project" value="TreeGrafter"/>
</dbReference>
<sequence>MGIRRTVYRQARNGPFWFVVIFTAVFYLNQTSIINYADRINPRHSRSKEMIKGDMETNVGDPGRTNDELQVAERRKDADYPYDDDYDDEGDEDREDDDDNDYLNYGDDGDDDDDDDDDDDKDKDMNYPYGDDDDDKNMNYPYGDDDDKDTEDGDIEEEEEEEEGEGGGGTDANTGKGDEEKEGQHQGNNVVNRGDKEGGEEEEEKGQENPRQTYVEAGREGEEKGHVEGETDEEAEKKKAEEVSEEKLSEGKPEDRAQGGAEEGGAEDKTNGRRAQLGGEEGGGEAGADDDRNYPHSDLFFNGYYNVNETVDGKAVVKVLLLTYQRAGSSFAGELLTSGGGGSVYIYEPLYVWRKLLGPGAKRGLERDSAWLLGDLLDCRPQVLRAWGHMSYPYFHRRGSGGTDWCGQSSFRLTKTIRAREHFVHAWLQRRPDIKVLHLVRDPRGILYSVARGGGMWSQNNKDAALQCGYMEKDLTLQQLGQHRYLRVRYEDLVERPLEETQRVLGFLGQSVNQEVMEYMKQHTALGNHTLQTHKQGYMSTYRDGHFRHDKWKENMYPSIVTDIEKVCQSVMATMQYSPLKPV</sequence>
<evidence type="ECO:0000313" key="4">
    <source>
        <dbReference type="EMBL" id="KAK4295588.1"/>
    </source>
</evidence>
<dbReference type="PANTHER" id="PTHR10704:SF44">
    <property type="entry name" value="LD35051P-RELATED"/>
    <property type="match status" value="1"/>
</dbReference>
<name>A0AAE1NSW2_9EUCA</name>
<gene>
    <name evidence="4" type="ORF">Pmani_031865</name>
</gene>
<dbReference type="SUPFAM" id="SSF52540">
    <property type="entry name" value="P-loop containing nucleoside triphosphate hydrolases"/>
    <property type="match status" value="1"/>
</dbReference>
<dbReference type="PANTHER" id="PTHR10704">
    <property type="entry name" value="CARBOHYDRATE SULFOTRANSFERASE"/>
    <property type="match status" value="1"/>
</dbReference>
<feature type="compositionally biased region" description="Acidic residues" evidence="1">
    <location>
        <begin position="80"/>
        <end position="121"/>
    </location>
</feature>
<keyword evidence="2" id="KW-0812">Transmembrane</keyword>
<evidence type="ECO:0000256" key="1">
    <source>
        <dbReference type="SAM" id="MobiDB-lite"/>
    </source>
</evidence>
<reference evidence="4" key="1">
    <citation type="submission" date="2023-11" db="EMBL/GenBank/DDBJ databases">
        <title>Genome assemblies of two species of porcelain crab, Petrolisthes cinctipes and Petrolisthes manimaculis (Anomura: Porcellanidae).</title>
        <authorList>
            <person name="Angst P."/>
        </authorList>
    </citation>
    <scope>NUCLEOTIDE SEQUENCE</scope>
    <source>
        <strain evidence="4">PB745_02</strain>
        <tissue evidence="4">Gill</tissue>
    </source>
</reference>
<dbReference type="GO" id="GO:0006044">
    <property type="term" value="P:N-acetylglucosamine metabolic process"/>
    <property type="evidence" value="ECO:0007669"/>
    <property type="project" value="TreeGrafter"/>
</dbReference>
<feature type="compositionally biased region" description="Basic and acidic residues" evidence="1">
    <location>
        <begin position="64"/>
        <end position="79"/>
    </location>
</feature>
<dbReference type="Gene3D" id="3.40.50.300">
    <property type="entry name" value="P-loop containing nucleotide triphosphate hydrolases"/>
    <property type="match status" value="1"/>
</dbReference>
<feature type="domain" description="Sulfotransferase" evidence="3">
    <location>
        <begin position="318"/>
        <end position="575"/>
    </location>
</feature>
<keyword evidence="2" id="KW-1133">Transmembrane helix</keyword>
<feature type="compositionally biased region" description="Acidic residues" evidence="1">
    <location>
        <begin position="143"/>
        <end position="165"/>
    </location>
</feature>
<dbReference type="InterPro" id="IPR051135">
    <property type="entry name" value="Gal/GlcNAc/GalNAc_ST"/>
</dbReference>
<accession>A0AAE1NSW2</accession>
<keyword evidence="5" id="KW-1185">Reference proteome</keyword>
<proteinExistence type="predicted"/>
<dbReference type="EMBL" id="JAWZYT010004048">
    <property type="protein sequence ID" value="KAK4295588.1"/>
    <property type="molecule type" value="Genomic_DNA"/>
</dbReference>
<keyword evidence="2" id="KW-0472">Membrane</keyword>
<dbReference type="AlphaFoldDB" id="A0AAE1NSW2"/>
<dbReference type="Pfam" id="PF00685">
    <property type="entry name" value="Sulfotransfer_1"/>
    <property type="match status" value="1"/>
</dbReference>
<feature type="transmembrane region" description="Helical" evidence="2">
    <location>
        <begin position="16"/>
        <end position="37"/>
    </location>
</feature>
<organism evidence="4 5">
    <name type="scientific">Petrolisthes manimaculis</name>
    <dbReference type="NCBI Taxonomy" id="1843537"/>
    <lineage>
        <taxon>Eukaryota</taxon>
        <taxon>Metazoa</taxon>
        <taxon>Ecdysozoa</taxon>
        <taxon>Arthropoda</taxon>
        <taxon>Crustacea</taxon>
        <taxon>Multicrustacea</taxon>
        <taxon>Malacostraca</taxon>
        <taxon>Eumalacostraca</taxon>
        <taxon>Eucarida</taxon>
        <taxon>Decapoda</taxon>
        <taxon>Pleocyemata</taxon>
        <taxon>Anomura</taxon>
        <taxon>Galatheoidea</taxon>
        <taxon>Porcellanidae</taxon>
        <taxon>Petrolisthes</taxon>
    </lineage>
</organism>
<feature type="region of interest" description="Disordered" evidence="1">
    <location>
        <begin position="47"/>
        <end position="292"/>
    </location>
</feature>
<dbReference type="Proteomes" id="UP001292094">
    <property type="component" value="Unassembled WGS sequence"/>
</dbReference>
<feature type="compositionally biased region" description="Basic and acidic residues" evidence="1">
    <location>
        <begin position="217"/>
        <end position="257"/>
    </location>
</feature>
<evidence type="ECO:0000313" key="5">
    <source>
        <dbReference type="Proteomes" id="UP001292094"/>
    </source>
</evidence>
<dbReference type="InterPro" id="IPR027417">
    <property type="entry name" value="P-loop_NTPase"/>
</dbReference>